<evidence type="ECO:0000313" key="1">
    <source>
        <dbReference type="EMBL" id="KAF3886748.1"/>
    </source>
</evidence>
<organism evidence="1 2">
    <name type="scientific">Tolypothrix bouteillei VB521301</name>
    <dbReference type="NCBI Taxonomy" id="1479485"/>
    <lineage>
        <taxon>Bacteria</taxon>
        <taxon>Bacillati</taxon>
        <taxon>Cyanobacteriota</taxon>
        <taxon>Cyanophyceae</taxon>
        <taxon>Nostocales</taxon>
        <taxon>Tolypothrichaceae</taxon>
        <taxon>Tolypothrix</taxon>
    </lineage>
</organism>
<evidence type="ECO:0000313" key="2">
    <source>
        <dbReference type="Proteomes" id="UP000029738"/>
    </source>
</evidence>
<sequence>MLLSKNKLKEKMYRHPFTLLRIHVTDDTSQSLWKPMWLIVIGQRREEISPLIAYQTYRQRYDIEHFNRFGKQRLLMSEFQTPEVKHEENWIRLVLLAYVQLFALPSPIKQEDFFSGI</sequence>
<name>A0A8S9T3V1_9CYAN</name>
<dbReference type="AlphaFoldDB" id="A0A8S9T3V1"/>
<keyword evidence="2" id="KW-1185">Reference proteome</keyword>
<protein>
    <recommendedName>
        <fullName evidence="3">Transposase IS4-like domain-containing protein</fullName>
    </recommendedName>
</protein>
<dbReference type="Proteomes" id="UP000029738">
    <property type="component" value="Unassembled WGS sequence"/>
</dbReference>
<gene>
    <name evidence="1" type="ORF">DA73_0400015605</name>
</gene>
<proteinExistence type="predicted"/>
<reference evidence="1" key="2">
    <citation type="submission" date="2019-11" db="EMBL/GenBank/DDBJ databases">
        <title>Improved Assembly of Tolypothrix boutellei genome.</title>
        <authorList>
            <person name="Sarangi A.N."/>
            <person name="Mukherjee M."/>
            <person name="Ghosh S."/>
            <person name="Singh D."/>
            <person name="Das A."/>
            <person name="Kant S."/>
            <person name="Prusty A."/>
            <person name="Tripathy S."/>
        </authorList>
    </citation>
    <scope>NUCLEOTIDE SEQUENCE</scope>
    <source>
        <strain evidence="1">VB521301</strain>
    </source>
</reference>
<dbReference type="OrthoDB" id="573757at2"/>
<dbReference type="RefSeq" id="WP_137986302.1">
    <property type="nucleotide sequence ID" value="NZ_JHEG04000001.1"/>
</dbReference>
<dbReference type="EMBL" id="JHEG04000001">
    <property type="protein sequence ID" value="KAF3886748.1"/>
    <property type="molecule type" value="Genomic_DNA"/>
</dbReference>
<comment type="caution">
    <text evidence="1">The sequence shown here is derived from an EMBL/GenBank/DDBJ whole genome shotgun (WGS) entry which is preliminary data.</text>
</comment>
<accession>A0A8S9T3V1</accession>
<reference evidence="1" key="1">
    <citation type="journal article" date="2015" name="Genome Announc.">
        <title>Draft Genome Sequence of Tolypothrix boutellei Strain VB521301.</title>
        <authorList>
            <person name="Chandrababunaidu M.M."/>
            <person name="Singh D."/>
            <person name="Sen D."/>
            <person name="Bhan S."/>
            <person name="Das S."/>
            <person name="Gupta A."/>
            <person name="Adhikary S.P."/>
            <person name="Tripathy S."/>
        </authorList>
    </citation>
    <scope>NUCLEOTIDE SEQUENCE</scope>
    <source>
        <strain evidence="1">VB521301</strain>
    </source>
</reference>
<evidence type="ECO:0008006" key="3">
    <source>
        <dbReference type="Google" id="ProtNLM"/>
    </source>
</evidence>